<dbReference type="FunFam" id="1.20.1420.30:FF:000004">
    <property type="entry name" value="Sodium/potassium/calcium exchanger 2 isoform 1"/>
    <property type="match status" value="1"/>
</dbReference>
<dbReference type="InterPro" id="IPR004481">
    <property type="entry name" value="K/Na/Ca-exchanger"/>
</dbReference>
<feature type="transmembrane region" description="Helical" evidence="8">
    <location>
        <begin position="474"/>
        <end position="494"/>
    </location>
</feature>
<dbReference type="GO" id="GO:0005262">
    <property type="term" value="F:calcium channel activity"/>
    <property type="evidence" value="ECO:0007669"/>
    <property type="project" value="TreeGrafter"/>
</dbReference>
<evidence type="ECO:0000256" key="3">
    <source>
        <dbReference type="ARBA" id="ARBA00022449"/>
    </source>
</evidence>
<dbReference type="OrthoDB" id="2127281at2759"/>
<dbReference type="NCBIfam" id="TIGR00367">
    <property type="entry name" value="calcium/sodium antiporter"/>
    <property type="match status" value="1"/>
</dbReference>
<feature type="domain" description="Sodium/calcium exchanger membrane region" evidence="10">
    <location>
        <begin position="6"/>
        <end position="154"/>
    </location>
</feature>
<dbReference type="Proteomes" id="UP000274756">
    <property type="component" value="Unassembled WGS sequence"/>
</dbReference>
<evidence type="ECO:0000259" key="10">
    <source>
        <dbReference type="Pfam" id="PF01699"/>
    </source>
</evidence>
<feature type="transmembrane region" description="Helical" evidence="8">
    <location>
        <begin position="336"/>
        <end position="359"/>
    </location>
</feature>
<dbReference type="GO" id="GO:0005886">
    <property type="term" value="C:plasma membrane"/>
    <property type="evidence" value="ECO:0007669"/>
    <property type="project" value="TreeGrafter"/>
</dbReference>
<dbReference type="PANTHER" id="PTHR10846">
    <property type="entry name" value="SODIUM/POTASSIUM/CALCIUM EXCHANGER"/>
    <property type="match status" value="1"/>
</dbReference>
<evidence type="ECO:0000313" key="12">
    <source>
        <dbReference type="Proteomes" id="UP000038040"/>
    </source>
</evidence>
<evidence type="ECO:0000256" key="5">
    <source>
        <dbReference type="ARBA" id="ARBA00022692"/>
    </source>
</evidence>
<feature type="transmembrane region" description="Helical" evidence="8">
    <location>
        <begin position="308"/>
        <end position="324"/>
    </location>
</feature>
<evidence type="ECO:0000256" key="8">
    <source>
        <dbReference type="SAM" id="Phobius"/>
    </source>
</evidence>
<evidence type="ECO:0000256" key="2">
    <source>
        <dbReference type="ARBA" id="ARBA00005364"/>
    </source>
</evidence>
<keyword evidence="4" id="KW-0406">Ion transport</keyword>
<keyword evidence="3" id="KW-0050">Antiport</keyword>
<evidence type="ECO:0000256" key="7">
    <source>
        <dbReference type="ARBA" id="ARBA00023136"/>
    </source>
</evidence>
<comment type="similarity">
    <text evidence="2">Belongs to the Ca(2+):cation antiporter (CaCA) (TC 2.A.19) family. SLC24A subfamily.</text>
</comment>
<feature type="transmembrane region" description="Helical" evidence="8">
    <location>
        <begin position="447"/>
        <end position="468"/>
    </location>
</feature>
<dbReference type="FunFam" id="1.20.1420.30:FF:000066">
    <property type="entry name" value="Na/Ca eXchangers"/>
    <property type="match status" value="1"/>
</dbReference>
<feature type="transmembrane region" description="Helical" evidence="8">
    <location>
        <begin position="125"/>
        <end position="153"/>
    </location>
</feature>
<dbReference type="AlphaFoldDB" id="A0A0N4UF84"/>
<keyword evidence="7 8" id="KW-0472">Membrane</keyword>
<feature type="signal peptide" evidence="9">
    <location>
        <begin position="1"/>
        <end position="17"/>
    </location>
</feature>
<evidence type="ECO:0000313" key="11">
    <source>
        <dbReference type="EMBL" id="VDN51049.1"/>
    </source>
</evidence>
<feature type="domain" description="Sodium/calcium exchanger membrane region" evidence="10">
    <location>
        <begin position="337"/>
        <end position="492"/>
    </location>
</feature>
<feature type="transmembrane region" description="Helical" evidence="8">
    <location>
        <begin position="78"/>
        <end position="105"/>
    </location>
</feature>
<feature type="transmembrane region" description="Helical" evidence="8">
    <location>
        <begin position="406"/>
        <end position="427"/>
    </location>
</feature>
<evidence type="ECO:0000256" key="4">
    <source>
        <dbReference type="ARBA" id="ARBA00022568"/>
    </source>
</evidence>
<proteinExistence type="inferred from homology"/>
<gene>
    <name evidence="11" type="ORF">DME_LOCUS1022</name>
</gene>
<keyword evidence="5 8" id="KW-0812">Transmembrane</keyword>
<feature type="transmembrane region" description="Helical" evidence="8">
    <location>
        <begin position="41"/>
        <end position="66"/>
    </location>
</feature>
<evidence type="ECO:0000313" key="13">
    <source>
        <dbReference type="Proteomes" id="UP000274756"/>
    </source>
</evidence>
<feature type="transmembrane region" description="Helical" evidence="8">
    <location>
        <begin position="371"/>
        <end position="394"/>
    </location>
</feature>
<dbReference type="InterPro" id="IPR044880">
    <property type="entry name" value="NCX_ion-bd_dom_sf"/>
</dbReference>
<keyword evidence="4" id="KW-0109">Calcium transport</keyword>
<dbReference type="GO" id="GO:0008273">
    <property type="term" value="F:calcium, potassium:sodium antiporter activity"/>
    <property type="evidence" value="ECO:0007669"/>
    <property type="project" value="TreeGrafter"/>
</dbReference>
<dbReference type="Pfam" id="PF01699">
    <property type="entry name" value="Na_Ca_ex"/>
    <property type="match status" value="2"/>
</dbReference>
<organism evidence="12 14">
    <name type="scientific">Dracunculus medinensis</name>
    <name type="common">Guinea worm</name>
    <dbReference type="NCBI Taxonomy" id="318479"/>
    <lineage>
        <taxon>Eukaryota</taxon>
        <taxon>Metazoa</taxon>
        <taxon>Ecdysozoa</taxon>
        <taxon>Nematoda</taxon>
        <taxon>Chromadorea</taxon>
        <taxon>Rhabditida</taxon>
        <taxon>Spirurina</taxon>
        <taxon>Dracunculoidea</taxon>
        <taxon>Dracunculidae</taxon>
        <taxon>Dracunculus</taxon>
    </lineage>
</organism>
<feature type="chain" id="PRO_5041160702" evidence="9">
    <location>
        <begin position="18"/>
        <end position="506"/>
    </location>
</feature>
<reference evidence="11 13" key="2">
    <citation type="submission" date="2018-11" db="EMBL/GenBank/DDBJ databases">
        <authorList>
            <consortium name="Pathogen Informatics"/>
        </authorList>
    </citation>
    <scope>NUCLEOTIDE SEQUENCE [LARGE SCALE GENOMIC DNA]</scope>
</reference>
<dbReference type="GO" id="GO:0006874">
    <property type="term" value="P:intracellular calcium ion homeostasis"/>
    <property type="evidence" value="ECO:0007669"/>
    <property type="project" value="TreeGrafter"/>
</dbReference>
<dbReference type="Proteomes" id="UP000038040">
    <property type="component" value="Unplaced"/>
</dbReference>
<accession>A0A0N4UF84</accession>
<keyword evidence="6 8" id="KW-1133">Transmembrane helix</keyword>
<protein>
    <submittedName>
        <fullName evidence="14">Sodium/potassium/calcium exchanger 2</fullName>
    </submittedName>
</protein>
<keyword evidence="13" id="KW-1185">Reference proteome</keyword>
<dbReference type="Gene3D" id="1.20.1420.30">
    <property type="entry name" value="NCX, central ion-binding region"/>
    <property type="match status" value="2"/>
</dbReference>
<evidence type="ECO:0000313" key="14">
    <source>
        <dbReference type="WBParaSite" id="DME_0000608301-mRNA-1"/>
    </source>
</evidence>
<dbReference type="PANTHER" id="PTHR10846:SF72">
    <property type="entry name" value="SODIUM_POTASSIUM_CALCIUM EXCHANGER NCKX30C"/>
    <property type="match status" value="1"/>
</dbReference>
<reference evidence="14" key="1">
    <citation type="submission" date="2016-04" db="UniProtKB">
        <authorList>
            <consortium name="WormBaseParasite"/>
        </authorList>
    </citation>
    <scope>IDENTIFICATION</scope>
</reference>
<comment type="subcellular location">
    <subcellularLocation>
        <location evidence="1">Membrane</location>
        <topology evidence="1">Multi-pass membrane protein</topology>
    </subcellularLocation>
</comment>
<sequence>MVLLHVIGLIYMFIALAIVCDEFFVPSLGVITDKLAISDDVAGATFMAAGGSAPEFFTSVIGVFIAENNVGIGTIVGSATFNILCVLSCCALFAHGVLHLTWWPLFRSTHFFYSTFFLAVPPNKILFPSFWIFFIHWYEALSLFIIYLLYAIFMKYNEVLEAKVKKCCPDEKQLNASEEEQRLTVLQPKAIMESPRSPSTYGNETVNSMNFNYAHRIQHDDLDRSHSLSNIRRSSGIRRQSIPILHSGAIFRNGILQLMSHGLDPLEEGVAEDDVKSFLRENFQKAILEEEEEKPLDMTWPEKFHRQVIFLALSPILFPLWVTLPDVRNEASRKWFPLTFIGSILWIAFYSYIMVWMANTIGETIAIPTEIIGLTILAAGTSIPDLITSVIVARKGLGDMAVSSSVGSNIFDVCVGLPIPWLLYFIYEPIRNQEMAKNFISVSSNGLACSVGMLFVMLIVLVAAIGLSKWQMNKFFGVVMIISYILFCVLSISLETGFLACPLKIC</sequence>
<keyword evidence="9" id="KW-0732">Signal</keyword>
<evidence type="ECO:0000256" key="1">
    <source>
        <dbReference type="ARBA" id="ARBA00004141"/>
    </source>
</evidence>
<name>A0A0N4UF84_DRAME</name>
<dbReference type="InterPro" id="IPR004837">
    <property type="entry name" value="NaCa_Exmemb"/>
</dbReference>
<evidence type="ECO:0000256" key="6">
    <source>
        <dbReference type="ARBA" id="ARBA00022989"/>
    </source>
</evidence>
<keyword evidence="4" id="KW-0106">Calcium</keyword>
<evidence type="ECO:0000256" key="9">
    <source>
        <dbReference type="SAM" id="SignalP"/>
    </source>
</evidence>
<dbReference type="STRING" id="318479.A0A0N4UF84"/>
<dbReference type="EMBL" id="UYYG01000012">
    <property type="protein sequence ID" value="VDN51049.1"/>
    <property type="molecule type" value="Genomic_DNA"/>
</dbReference>
<dbReference type="WBParaSite" id="DME_0000608301-mRNA-1">
    <property type="protein sequence ID" value="DME_0000608301-mRNA-1"/>
    <property type="gene ID" value="DME_0000608301"/>
</dbReference>
<keyword evidence="4" id="KW-0813">Transport</keyword>